<sequence length="85" mass="8708">MSQLIDPSSSGAVVVTKSDTIDIVYPSGIKRSKGIYVGVTGDLNLVLASGVTVLFKAVAAGVVHPISVKRVMSASTTATDIVALY</sequence>
<evidence type="ECO:0000313" key="2">
    <source>
        <dbReference type="Proteomes" id="UP000093309"/>
    </source>
</evidence>
<name>A0A1C0ZWZ5_9BACL</name>
<keyword evidence="2" id="KW-1185">Reference proteome</keyword>
<dbReference type="STRING" id="512399.A8709_33010"/>
<dbReference type="Proteomes" id="UP000093309">
    <property type="component" value="Unassembled WGS sequence"/>
</dbReference>
<dbReference type="RefSeq" id="WP_065857114.1">
    <property type="nucleotide sequence ID" value="NZ_LYPC01000027.1"/>
</dbReference>
<gene>
    <name evidence="1" type="ORF">A8709_33010</name>
</gene>
<comment type="caution">
    <text evidence="1">The sequence shown here is derived from an EMBL/GenBank/DDBJ whole genome shotgun (WGS) entry which is preliminary data.</text>
</comment>
<dbReference type="EMBL" id="LYPC01000027">
    <property type="protein sequence ID" value="OCT12632.1"/>
    <property type="molecule type" value="Genomic_DNA"/>
</dbReference>
<dbReference type="AlphaFoldDB" id="A0A1C0ZWZ5"/>
<protein>
    <submittedName>
        <fullName evidence="1">Uncharacterized protein</fullName>
    </submittedName>
</protein>
<accession>A0A1C0ZWZ5</accession>
<proteinExistence type="predicted"/>
<organism evidence="1 2">
    <name type="scientific">Paenibacillus pectinilyticus</name>
    <dbReference type="NCBI Taxonomy" id="512399"/>
    <lineage>
        <taxon>Bacteria</taxon>
        <taxon>Bacillati</taxon>
        <taxon>Bacillota</taxon>
        <taxon>Bacilli</taxon>
        <taxon>Bacillales</taxon>
        <taxon>Paenibacillaceae</taxon>
        <taxon>Paenibacillus</taxon>
    </lineage>
</organism>
<reference evidence="2" key="1">
    <citation type="submission" date="2016-05" db="EMBL/GenBank/DDBJ databases">
        <title>Paenibacillus oryzae. sp. nov., isolated from the rice root.</title>
        <authorList>
            <person name="Zhang J."/>
            <person name="Zhang X."/>
        </authorList>
    </citation>
    <scope>NUCLEOTIDE SEQUENCE [LARGE SCALE GENOMIC DNA]</scope>
    <source>
        <strain evidence="2">KCTC13222</strain>
    </source>
</reference>
<evidence type="ECO:0000313" key="1">
    <source>
        <dbReference type="EMBL" id="OCT12632.1"/>
    </source>
</evidence>
<dbReference type="OrthoDB" id="2991196at2"/>